<dbReference type="EMBL" id="FNPF01000001">
    <property type="protein sequence ID" value="SDX85609.1"/>
    <property type="molecule type" value="Genomic_DNA"/>
</dbReference>
<evidence type="ECO:0000259" key="4">
    <source>
        <dbReference type="Pfam" id="PF25954"/>
    </source>
</evidence>
<dbReference type="SUPFAM" id="SSF111369">
    <property type="entry name" value="HlyD-like secretion proteins"/>
    <property type="match status" value="1"/>
</dbReference>
<evidence type="ECO:0000313" key="7">
    <source>
        <dbReference type="Proteomes" id="UP000199286"/>
    </source>
</evidence>
<dbReference type="Pfam" id="PF25917">
    <property type="entry name" value="BSH_RND"/>
    <property type="match status" value="1"/>
</dbReference>
<keyword evidence="7" id="KW-1185">Reference proteome</keyword>
<dbReference type="STRING" id="321339.SAMN05444340_101167"/>
<dbReference type="InterPro" id="IPR058792">
    <property type="entry name" value="Beta-barrel_RND_2"/>
</dbReference>
<sequence>MAILKQIILSAVVIAAALFLWITFVPSSGPWLERAGLADLLGVEAAQPQGGEGGRGGWGGGGAARVVVAEVTEGAVDDRIEAIGDGQALRAVTLRTEVSGQIVELPVAGGTYVEEGALILRLDSEAERIALERARLMLDEARDDAERLEQLADAGTVSGVRQREARLALRTAELEVQQAEYDLGRRTLRAPIAGWNGVLDLEQGDRVPAQAEIGTITDRSAILIDFRVPESAVSRIDVGTPLTARPLGIPDLVLDGRIAAIDNVVDRSSRTLRVQGRVANENDRLRAGMAFKVQLRFSGQALPAIDPLAVQWSSQGSYVWVVRDGKAQRVDVTIRQRNADSVVVEAALEPGDPVVIEGVQSLRPGADVEVVEGSAATGQAALDGPARL</sequence>
<dbReference type="NCBIfam" id="TIGR01730">
    <property type="entry name" value="RND_mfp"/>
    <property type="match status" value="1"/>
</dbReference>
<dbReference type="Gene3D" id="2.40.30.170">
    <property type="match status" value="1"/>
</dbReference>
<dbReference type="Pfam" id="PF25954">
    <property type="entry name" value="Beta-barrel_RND_2"/>
    <property type="match status" value="1"/>
</dbReference>
<evidence type="ECO:0000259" key="3">
    <source>
        <dbReference type="Pfam" id="PF25917"/>
    </source>
</evidence>
<gene>
    <name evidence="6" type="ORF">SAMN05444340_101167</name>
</gene>
<reference evidence="6 7" key="1">
    <citation type="submission" date="2016-10" db="EMBL/GenBank/DDBJ databases">
        <authorList>
            <person name="de Groot N.N."/>
        </authorList>
    </citation>
    <scope>NUCLEOTIDE SEQUENCE [LARGE SCALE GENOMIC DNA]</scope>
    <source>
        <strain evidence="6 7">DSM 26880</strain>
    </source>
</reference>
<protein>
    <submittedName>
        <fullName evidence="6">RND family efflux transporter, MFP subunit</fullName>
    </submittedName>
</protein>
<dbReference type="InterPro" id="IPR006143">
    <property type="entry name" value="RND_pump_MFP"/>
</dbReference>
<feature type="domain" description="CusB-like beta-barrel" evidence="4">
    <location>
        <begin position="224"/>
        <end position="296"/>
    </location>
</feature>
<dbReference type="InterPro" id="IPR058625">
    <property type="entry name" value="MdtA-like_BSH"/>
</dbReference>
<dbReference type="InterPro" id="IPR058637">
    <property type="entry name" value="YknX-like_C"/>
</dbReference>
<accession>A0A1H3F626</accession>
<dbReference type="Gene3D" id="2.40.50.100">
    <property type="match status" value="1"/>
</dbReference>
<dbReference type="GO" id="GO:1990281">
    <property type="term" value="C:efflux pump complex"/>
    <property type="evidence" value="ECO:0007669"/>
    <property type="project" value="TreeGrafter"/>
</dbReference>
<dbReference type="Gene3D" id="2.40.420.20">
    <property type="match status" value="1"/>
</dbReference>
<keyword evidence="2" id="KW-0472">Membrane</keyword>
<evidence type="ECO:0000256" key="1">
    <source>
        <dbReference type="ARBA" id="ARBA00009477"/>
    </source>
</evidence>
<organism evidence="6 7">
    <name type="scientific">Citreimonas salinaria</name>
    <dbReference type="NCBI Taxonomy" id="321339"/>
    <lineage>
        <taxon>Bacteria</taxon>
        <taxon>Pseudomonadati</taxon>
        <taxon>Pseudomonadota</taxon>
        <taxon>Alphaproteobacteria</taxon>
        <taxon>Rhodobacterales</taxon>
        <taxon>Roseobacteraceae</taxon>
        <taxon>Citreimonas</taxon>
    </lineage>
</organism>
<comment type="similarity">
    <text evidence="1">Belongs to the membrane fusion protein (MFP) (TC 8.A.1) family.</text>
</comment>
<dbReference type="Pfam" id="PF25989">
    <property type="entry name" value="YknX_C"/>
    <property type="match status" value="1"/>
</dbReference>
<evidence type="ECO:0000313" key="6">
    <source>
        <dbReference type="EMBL" id="SDX85609.1"/>
    </source>
</evidence>
<dbReference type="GO" id="GO:0015562">
    <property type="term" value="F:efflux transmembrane transporter activity"/>
    <property type="evidence" value="ECO:0007669"/>
    <property type="project" value="TreeGrafter"/>
</dbReference>
<name>A0A1H3F626_9RHOB</name>
<keyword evidence="2" id="KW-1133">Transmembrane helix</keyword>
<proteinExistence type="inferred from homology"/>
<dbReference type="PANTHER" id="PTHR30469">
    <property type="entry name" value="MULTIDRUG RESISTANCE PROTEIN MDTA"/>
    <property type="match status" value="1"/>
</dbReference>
<evidence type="ECO:0000259" key="5">
    <source>
        <dbReference type="Pfam" id="PF25989"/>
    </source>
</evidence>
<keyword evidence="2" id="KW-0812">Transmembrane</keyword>
<dbReference type="OrthoDB" id="9806939at2"/>
<dbReference type="Proteomes" id="UP000199286">
    <property type="component" value="Unassembled WGS sequence"/>
</dbReference>
<feature type="transmembrane region" description="Helical" evidence="2">
    <location>
        <begin position="7"/>
        <end position="24"/>
    </location>
</feature>
<dbReference type="AlphaFoldDB" id="A0A1H3F626"/>
<dbReference type="PANTHER" id="PTHR30469:SF36">
    <property type="entry name" value="BLL3903 PROTEIN"/>
    <property type="match status" value="1"/>
</dbReference>
<feature type="domain" description="Multidrug resistance protein MdtA-like barrel-sandwich hybrid" evidence="3">
    <location>
        <begin position="90"/>
        <end position="216"/>
    </location>
</feature>
<evidence type="ECO:0000256" key="2">
    <source>
        <dbReference type="SAM" id="Phobius"/>
    </source>
</evidence>
<feature type="domain" description="YknX-like C-terminal permuted SH3-like" evidence="5">
    <location>
        <begin position="309"/>
        <end position="370"/>
    </location>
</feature>
<dbReference type="RefSeq" id="WP_089877782.1">
    <property type="nucleotide sequence ID" value="NZ_FNPF01000001.1"/>
</dbReference>
<dbReference type="Gene3D" id="1.10.287.470">
    <property type="entry name" value="Helix hairpin bin"/>
    <property type="match status" value="1"/>
</dbReference>